<dbReference type="Proteomes" id="UP000603865">
    <property type="component" value="Unassembled WGS sequence"/>
</dbReference>
<evidence type="ECO:0000313" key="3">
    <source>
        <dbReference type="EMBL" id="GGR37128.1"/>
    </source>
</evidence>
<comment type="caution">
    <text evidence="3">The sequence shown here is derived from an EMBL/GenBank/DDBJ whole genome shotgun (WGS) entry which is preliminary data.</text>
</comment>
<reference evidence="3" key="2">
    <citation type="submission" date="2020-09" db="EMBL/GenBank/DDBJ databases">
        <authorList>
            <person name="Sun Q."/>
            <person name="Ohkuma M."/>
        </authorList>
    </citation>
    <scope>NUCLEOTIDE SEQUENCE</scope>
    <source>
        <strain evidence="3">JCM 31311</strain>
    </source>
</reference>
<dbReference type="EMBL" id="BMQL01000077">
    <property type="protein sequence ID" value="GGR37128.1"/>
    <property type="molecule type" value="Genomic_DNA"/>
</dbReference>
<feature type="signal peptide" evidence="2">
    <location>
        <begin position="1"/>
        <end position="21"/>
    </location>
</feature>
<organism evidence="3 4">
    <name type="scientific">Deinococcus ruber</name>
    <dbReference type="NCBI Taxonomy" id="1848197"/>
    <lineage>
        <taxon>Bacteria</taxon>
        <taxon>Thermotogati</taxon>
        <taxon>Deinococcota</taxon>
        <taxon>Deinococci</taxon>
        <taxon>Deinococcales</taxon>
        <taxon>Deinococcaceae</taxon>
        <taxon>Deinococcus</taxon>
    </lineage>
</organism>
<dbReference type="InterPro" id="IPR018247">
    <property type="entry name" value="EF_Hand_1_Ca_BS"/>
</dbReference>
<feature type="region of interest" description="Disordered" evidence="1">
    <location>
        <begin position="235"/>
        <end position="301"/>
    </location>
</feature>
<evidence type="ECO:0000256" key="2">
    <source>
        <dbReference type="SAM" id="SignalP"/>
    </source>
</evidence>
<evidence type="ECO:0000256" key="1">
    <source>
        <dbReference type="SAM" id="MobiDB-lite"/>
    </source>
</evidence>
<name>A0A918FH17_9DEIO</name>
<proteinExistence type="predicted"/>
<keyword evidence="2" id="KW-0732">Signal</keyword>
<keyword evidence="4" id="KW-1185">Reference proteome</keyword>
<evidence type="ECO:0000313" key="4">
    <source>
        <dbReference type="Proteomes" id="UP000603865"/>
    </source>
</evidence>
<gene>
    <name evidence="3" type="ORF">GCM10008957_53330</name>
</gene>
<feature type="compositionally biased region" description="Low complexity" evidence="1">
    <location>
        <begin position="242"/>
        <end position="263"/>
    </location>
</feature>
<dbReference type="PROSITE" id="PS00018">
    <property type="entry name" value="EF_HAND_1"/>
    <property type="match status" value="1"/>
</dbReference>
<dbReference type="AlphaFoldDB" id="A0A918FH17"/>
<accession>A0A918FH17</accession>
<protein>
    <submittedName>
        <fullName evidence="3">DUF11 domain-containing protein</fullName>
    </submittedName>
</protein>
<dbReference type="RefSeq" id="WP_189093574.1">
    <property type="nucleotide sequence ID" value="NZ_BMQL01000077.1"/>
</dbReference>
<reference evidence="3" key="1">
    <citation type="journal article" date="2014" name="Int. J. Syst. Evol. Microbiol.">
        <title>Complete genome sequence of Corynebacterium casei LMG S-19264T (=DSM 44701T), isolated from a smear-ripened cheese.</title>
        <authorList>
            <consortium name="US DOE Joint Genome Institute (JGI-PGF)"/>
            <person name="Walter F."/>
            <person name="Albersmeier A."/>
            <person name="Kalinowski J."/>
            <person name="Ruckert C."/>
        </authorList>
    </citation>
    <scope>NUCLEOTIDE SEQUENCE</scope>
    <source>
        <strain evidence="3">JCM 31311</strain>
    </source>
</reference>
<sequence>MKTSYKLLALMVAMATGAASAAAPTGTSAGTTAGTAITNTATATFTDPTTGSAGTPVNSNTVSTTVLPVTGFDVVYKDGSADGTTANAPAATYNKTGVLPGANVDTAYTVVNNSNIDNYVINLAPDTTGSANVPTSVKYYLATDTSFTTPITSVTVPVGSQVDIVQRIVIPTTAAVGATYSASPHGTAPAGTVSGNAYSAVDESTNVNPPATSPLNSDLEFTKATIFAPTVVNYPTPPTDPVNPTTPTTPATTVVTPPTANPGTAGGGTAINPVTNPGTPSDPLDPKAPGYTDPTSPSTAIAVSGNSQIAYPPADTNTTPDVVTFNNVASTPVAAGTPAEAHLSLFPTDGTGAPIGTNTSGVFTLPGGVTVAFTDTSGNPLPTWTNPADGKVYPYVTIPAGGGSAPYRTVVTYPDSNPNNNTTTPDSPATVTVLVGADSSNDSDITANGTTTDTIKPDAAAFGDVPASGTVADKTLVGPSNAAQVVVPATTAASGAPSTTTATDSTAVFPMVIDNNGQYGDTYTLSGSVPIKNKDGTTTTVAVRYVDASGNPLPSGATAGTYITPLVAAGGNQTVYAIVDVPATAAATTGTTGSNPNPVLTQTAVGNYSTITMTDVNDQIQVSYIGSITVDKYQATGTTDPGYPAATATNKNALTASPKDYLNYAIVAKNSYNASVFNFVLSDPKTNNIFSTSTFQTAQVVLTGFSGQTPALASSTPFYSIDGGATWSSTVPAAGTNLSVNGIQVAIDTNNSGTITAADVVPAGATIELDIKTKIN</sequence>
<feature type="chain" id="PRO_5037892980" evidence="2">
    <location>
        <begin position="22"/>
        <end position="776"/>
    </location>
</feature>